<feature type="region of interest" description="Disordered" evidence="1">
    <location>
        <begin position="78"/>
        <end position="110"/>
    </location>
</feature>
<evidence type="ECO:0000313" key="3">
    <source>
        <dbReference type="Proteomes" id="UP000054342"/>
    </source>
</evidence>
<evidence type="ECO:0008006" key="4">
    <source>
        <dbReference type="Google" id="ProtNLM"/>
    </source>
</evidence>
<dbReference type="RefSeq" id="XP_013321247.1">
    <property type="nucleotide sequence ID" value="XM_013465793.1"/>
</dbReference>
<accession>A0A0D2EY58</accession>
<sequence>MKVKCTYEDCFKHFSTQRAMITHKEKDPDHSYCKLCDVDCEDDMHLFIHQLGTPAHSRISGPQLERSMLTLSQSAAPSVLKSSKAPQAEIGMSNREVSQDPLNVHQAYKL</sequence>
<evidence type="ECO:0000313" key="2">
    <source>
        <dbReference type="EMBL" id="KIW60663.1"/>
    </source>
</evidence>
<name>A0A0D2EY58_9EURO</name>
<keyword evidence="3" id="KW-1185">Reference proteome</keyword>
<dbReference type="AlphaFoldDB" id="A0A0D2EY58"/>
<dbReference type="OrthoDB" id="8117402at2759"/>
<protein>
    <recommendedName>
        <fullName evidence="4">C2H2-type domain-containing protein</fullName>
    </recommendedName>
</protein>
<dbReference type="EMBL" id="KN847317">
    <property type="protein sequence ID" value="KIW60663.1"/>
    <property type="molecule type" value="Genomic_DNA"/>
</dbReference>
<dbReference type="STRING" id="348802.A0A0D2EY58"/>
<dbReference type="Proteomes" id="UP000054342">
    <property type="component" value="Unassembled WGS sequence"/>
</dbReference>
<dbReference type="Pfam" id="PF24666">
    <property type="entry name" value="zf-C2H2_fungi_2"/>
    <property type="match status" value="1"/>
</dbReference>
<reference evidence="2 3" key="1">
    <citation type="submission" date="2015-01" db="EMBL/GenBank/DDBJ databases">
        <title>The Genome Sequence of Exophiala xenobiotica CBS118157.</title>
        <authorList>
            <consortium name="The Broad Institute Genomics Platform"/>
            <person name="Cuomo C."/>
            <person name="de Hoog S."/>
            <person name="Gorbushina A."/>
            <person name="Stielow B."/>
            <person name="Teixiera M."/>
            <person name="Abouelleil A."/>
            <person name="Chapman S.B."/>
            <person name="Priest M."/>
            <person name="Young S.K."/>
            <person name="Wortman J."/>
            <person name="Nusbaum C."/>
            <person name="Birren B."/>
        </authorList>
    </citation>
    <scope>NUCLEOTIDE SEQUENCE [LARGE SCALE GENOMIC DNA]</scope>
    <source>
        <strain evidence="2 3">CBS 118157</strain>
    </source>
</reference>
<dbReference type="GeneID" id="25322772"/>
<dbReference type="HOGENOM" id="CLU_2171082_0_0_1"/>
<evidence type="ECO:0000256" key="1">
    <source>
        <dbReference type="SAM" id="MobiDB-lite"/>
    </source>
</evidence>
<proteinExistence type="predicted"/>
<gene>
    <name evidence="2" type="ORF">PV05_00864</name>
</gene>
<organism evidence="2 3">
    <name type="scientific">Exophiala xenobiotica</name>
    <dbReference type="NCBI Taxonomy" id="348802"/>
    <lineage>
        <taxon>Eukaryota</taxon>
        <taxon>Fungi</taxon>
        <taxon>Dikarya</taxon>
        <taxon>Ascomycota</taxon>
        <taxon>Pezizomycotina</taxon>
        <taxon>Eurotiomycetes</taxon>
        <taxon>Chaetothyriomycetidae</taxon>
        <taxon>Chaetothyriales</taxon>
        <taxon>Herpotrichiellaceae</taxon>
        <taxon>Exophiala</taxon>
    </lineage>
</organism>